<dbReference type="AlphaFoldDB" id="A0A1C1YSC6"/>
<sequence length="84" mass="8849">MSDARIGEVRQALLVLGAVAAEDADYAKTRNGRGFSKSDSSKGHALSKVSLAAALGDQSLLGEILRMAARYRRQASTLSQGTLL</sequence>
<organism evidence="1 2">
    <name type="scientific">Hoeflea olei</name>
    <dbReference type="NCBI Taxonomy" id="1480615"/>
    <lineage>
        <taxon>Bacteria</taxon>
        <taxon>Pseudomonadati</taxon>
        <taxon>Pseudomonadota</taxon>
        <taxon>Alphaproteobacteria</taxon>
        <taxon>Hyphomicrobiales</taxon>
        <taxon>Rhizobiaceae</taxon>
        <taxon>Hoeflea</taxon>
    </lineage>
</organism>
<name>A0A1C1YSC6_9HYPH</name>
<proteinExistence type="predicted"/>
<dbReference type="RefSeq" id="WP_066182106.1">
    <property type="nucleotide sequence ID" value="NZ_LQZT01000042.1"/>
</dbReference>
<comment type="caution">
    <text evidence="1">The sequence shown here is derived from an EMBL/GenBank/DDBJ whole genome shotgun (WGS) entry which is preliminary data.</text>
</comment>
<dbReference type="EMBL" id="LQZT01000042">
    <property type="protein sequence ID" value="OCW56257.1"/>
    <property type="molecule type" value="Genomic_DNA"/>
</dbReference>
<dbReference type="STRING" id="1480615.AWJ14_19375"/>
<evidence type="ECO:0000313" key="2">
    <source>
        <dbReference type="Proteomes" id="UP000094795"/>
    </source>
</evidence>
<gene>
    <name evidence="1" type="ORF">AWJ14_19375</name>
</gene>
<accession>A0A1C1YSC6</accession>
<reference evidence="1 2" key="1">
    <citation type="submission" date="2015-12" db="EMBL/GenBank/DDBJ databases">
        <authorList>
            <person name="Shamseldin A."/>
            <person name="Moawad H."/>
            <person name="Abd El-Rahim W.M."/>
            <person name="Sadowsky M.J."/>
        </authorList>
    </citation>
    <scope>NUCLEOTIDE SEQUENCE [LARGE SCALE GENOMIC DNA]</scope>
    <source>
        <strain evidence="1 2">JC234</strain>
    </source>
</reference>
<dbReference type="Proteomes" id="UP000094795">
    <property type="component" value="Unassembled WGS sequence"/>
</dbReference>
<dbReference type="OrthoDB" id="9958710at2"/>
<protein>
    <submittedName>
        <fullName evidence="1">Uncharacterized protein</fullName>
    </submittedName>
</protein>
<evidence type="ECO:0000313" key="1">
    <source>
        <dbReference type="EMBL" id="OCW56257.1"/>
    </source>
</evidence>
<keyword evidence="2" id="KW-1185">Reference proteome</keyword>